<protein>
    <submittedName>
        <fullName evidence="2">Uncharacterized protein</fullName>
    </submittedName>
</protein>
<gene>
    <name evidence="2" type="ORF">A2U01_0008280</name>
</gene>
<evidence type="ECO:0000256" key="1">
    <source>
        <dbReference type="SAM" id="MobiDB-lite"/>
    </source>
</evidence>
<reference evidence="2 3" key="1">
    <citation type="journal article" date="2018" name="Front. Plant Sci.">
        <title>Red Clover (Trifolium pratense) and Zigzag Clover (T. medium) - A Picture of Genomic Similarities and Differences.</title>
        <authorList>
            <person name="Dluhosova J."/>
            <person name="Istvanek J."/>
            <person name="Nedelnik J."/>
            <person name="Repkova J."/>
        </authorList>
    </citation>
    <scope>NUCLEOTIDE SEQUENCE [LARGE SCALE GENOMIC DNA]</scope>
    <source>
        <strain evidence="3">cv. 10/8</strain>
        <tissue evidence="2">Leaf</tissue>
    </source>
</reference>
<keyword evidence="3" id="KW-1185">Reference proteome</keyword>
<dbReference type="AlphaFoldDB" id="A0A392MJ77"/>
<feature type="region of interest" description="Disordered" evidence="1">
    <location>
        <begin position="64"/>
        <end position="119"/>
    </location>
</feature>
<organism evidence="2 3">
    <name type="scientific">Trifolium medium</name>
    <dbReference type="NCBI Taxonomy" id="97028"/>
    <lineage>
        <taxon>Eukaryota</taxon>
        <taxon>Viridiplantae</taxon>
        <taxon>Streptophyta</taxon>
        <taxon>Embryophyta</taxon>
        <taxon>Tracheophyta</taxon>
        <taxon>Spermatophyta</taxon>
        <taxon>Magnoliopsida</taxon>
        <taxon>eudicotyledons</taxon>
        <taxon>Gunneridae</taxon>
        <taxon>Pentapetalae</taxon>
        <taxon>rosids</taxon>
        <taxon>fabids</taxon>
        <taxon>Fabales</taxon>
        <taxon>Fabaceae</taxon>
        <taxon>Papilionoideae</taxon>
        <taxon>50 kb inversion clade</taxon>
        <taxon>NPAAA clade</taxon>
        <taxon>Hologalegina</taxon>
        <taxon>IRL clade</taxon>
        <taxon>Trifolieae</taxon>
        <taxon>Trifolium</taxon>
    </lineage>
</organism>
<evidence type="ECO:0000313" key="3">
    <source>
        <dbReference type="Proteomes" id="UP000265520"/>
    </source>
</evidence>
<dbReference type="EMBL" id="LXQA010012146">
    <property type="protein sequence ID" value="MCH87411.1"/>
    <property type="molecule type" value="Genomic_DNA"/>
</dbReference>
<evidence type="ECO:0000313" key="2">
    <source>
        <dbReference type="EMBL" id="MCH87411.1"/>
    </source>
</evidence>
<dbReference type="Proteomes" id="UP000265520">
    <property type="component" value="Unassembled WGS sequence"/>
</dbReference>
<proteinExistence type="predicted"/>
<name>A0A392MJ77_9FABA</name>
<feature type="compositionally biased region" description="Acidic residues" evidence="1">
    <location>
        <begin position="94"/>
        <end position="104"/>
    </location>
</feature>
<sequence>MSQETLVIKIRKKIGKIVLTARNLDTSLLIVQNYLPKKRKRSSSKKESYKNKVKKSLMATWEDLDKLSDDETEEEEEANLALIASAESDKDSDSESDSNSEGTEEVPFSHLVFEDRILN</sequence>
<accession>A0A392MJ77</accession>
<comment type="caution">
    <text evidence="2">The sequence shown here is derived from an EMBL/GenBank/DDBJ whole genome shotgun (WGS) entry which is preliminary data.</text>
</comment>